<comment type="caution">
    <text evidence="3">The sequence shown here is derived from an EMBL/GenBank/DDBJ whole genome shotgun (WGS) entry which is preliminary data.</text>
</comment>
<accession>A0A5J5DVE1</accession>
<feature type="transmembrane region" description="Helical" evidence="1">
    <location>
        <begin position="26"/>
        <end position="46"/>
    </location>
</feature>
<proteinExistence type="predicted"/>
<dbReference type="OrthoDB" id="9985980at2"/>
<evidence type="ECO:0000313" key="5">
    <source>
        <dbReference type="Proteomes" id="UP000374630"/>
    </source>
</evidence>
<evidence type="ECO:0000313" key="2">
    <source>
        <dbReference type="EMBL" id="KAA8820190.1"/>
    </source>
</evidence>
<protein>
    <submittedName>
        <fullName evidence="3">Uncharacterized protein</fullName>
    </submittedName>
</protein>
<dbReference type="EMBL" id="RZNZ01000008">
    <property type="protein sequence ID" value="KAA8820190.1"/>
    <property type="molecule type" value="Genomic_DNA"/>
</dbReference>
<keyword evidence="5" id="KW-1185">Reference proteome</keyword>
<evidence type="ECO:0000313" key="3">
    <source>
        <dbReference type="EMBL" id="KAA8823885.1"/>
    </source>
</evidence>
<sequence>MSIGEWLTHPRWSDASWWTMWVTVPVPGWVLGLIALLVLAVVLWACKAESDQAKRKEKENERYWADRERLEAEGREKPFGL</sequence>
<reference evidence="4 5" key="1">
    <citation type="journal article" date="2019" name="Syst. Appl. Microbiol.">
        <title>Characterization of Bifidobacterium species in feaces of the Egyptian fruit bat: Description of B. vespertilionis sp. nov. and B. rousetti sp. nov.</title>
        <authorList>
            <person name="Modesto M."/>
            <person name="Satti M."/>
            <person name="Watanabe K."/>
            <person name="Puglisi E."/>
            <person name="Morelli L."/>
            <person name="Huang C.-H."/>
            <person name="Liou J.-S."/>
            <person name="Miyashita M."/>
            <person name="Tamura T."/>
            <person name="Saito S."/>
            <person name="Mori K."/>
            <person name="Huang L."/>
            <person name="Sciavilla P."/>
            <person name="Sandri C."/>
            <person name="Spiezio C."/>
            <person name="Vitali F."/>
            <person name="Cavalieri D."/>
            <person name="Perpetuini G."/>
            <person name="Tofalo R."/>
            <person name="Bonetti A."/>
            <person name="Arita M."/>
            <person name="Mattarelli P."/>
        </authorList>
    </citation>
    <scope>NUCLEOTIDE SEQUENCE [LARGE SCALE GENOMIC DNA]</scope>
    <source>
        <strain evidence="2 5">RST16</strain>
        <strain evidence="3 4">RST8</strain>
    </source>
</reference>
<keyword evidence="1" id="KW-1133">Transmembrane helix</keyword>
<dbReference type="Proteomes" id="UP000345527">
    <property type="component" value="Unassembled WGS sequence"/>
</dbReference>
<keyword evidence="1" id="KW-0812">Transmembrane</keyword>
<evidence type="ECO:0000313" key="4">
    <source>
        <dbReference type="Proteomes" id="UP000345527"/>
    </source>
</evidence>
<gene>
    <name evidence="3" type="ORF">EM848_03545</name>
    <name evidence="2" type="ORF">EMO90_07105</name>
</gene>
<keyword evidence="1" id="KW-0472">Membrane</keyword>
<dbReference type="RefSeq" id="WP_150353630.1">
    <property type="nucleotide sequence ID" value="NZ_RZNZ01000008.1"/>
</dbReference>
<organism evidence="3 4">
    <name type="scientific">Bifidobacterium vespertilionis</name>
    <dbReference type="NCBI Taxonomy" id="2562524"/>
    <lineage>
        <taxon>Bacteria</taxon>
        <taxon>Bacillati</taxon>
        <taxon>Actinomycetota</taxon>
        <taxon>Actinomycetes</taxon>
        <taxon>Bifidobacteriales</taxon>
        <taxon>Bifidobacteriaceae</taxon>
        <taxon>Bifidobacterium</taxon>
    </lineage>
</organism>
<name>A0A5J5DVE1_9BIFI</name>
<dbReference type="AlphaFoldDB" id="A0A5J5DVE1"/>
<dbReference type="EMBL" id="RZOA01000005">
    <property type="protein sequence ID" value="KAA8823885.1"/>
    <property type="molecule type" value="Genomic_DNA"/>
</dbReference>
<evidence type="ECO:0000256" key="1">
    <source>
        <dbReference type="SAM" id="Phobius"/>
    </source>
</evidence>
<dbReference type="Proteomes" id="UP000374630">
    <property type="component" value="Unassembled WGS sequence"/>
</dbReference>